<protein>
    <submittedName>
        <fullName evidence="2">DinB family protein</fullName>
    </submittedName>
</protein>
<dbReference type="SUPFAM" id="SSF109854">
    <property type="entry name" value="DinB/YfiT-like putative metalloenzymes"/>
    <property type="match status" value="1"/>
</dbReference>
<dbReference type="Gene3D" id="1.20.120.450">
    <property type="entry name" value="dinb family like domain"/>
    <property type="match status" value="1"/>
</dbReference>
<accession>A0A559JWI5</accession>
<reference evidence="2 3" key="1">
    <citation type="submission" date="2019-07" db="EMBL/GenBank/DDBJ databases">
        <authorList>
            <person name="Kim J."/>
        </authorList>
    </citation>
    <scope>NUCLEOTIDE SEQUENCE [LARGE SCALE GENOMIC DNA]</scope>
    <source>
        <strain evidence="2 3">G13</strain>
    </source>
</reference>
<dbReference type="Pfam" id="PF12867">
    <property type="entry name" value="DinB_2"/>
    <property type="match status" value="1"/>
</dbReference>
<proteinExistence type="predicted"/>
<evidence type="ECO:0000259" key="1">
    <source>
        <dbReference type="Pfam" id="PF12867"/>
    </source>
</evidence>
<gene>
    <name evidence="2" type="ORF">FPZ45_01220</name>
</gene>
<dbReference type="OrthoDB" id="2853529at2"/>
<feature type="domain" description="DinB-like" evidence="1">
    <location>
        <begin position="8"/>
        <end position="145"/>
    </location>
</feature>
<organism evidence="2 3">
    <name type="scientific">Cohnella terricola</name>
    <dbReference type="NCBI Taxonomy" id="1289167"/>
    <lineage>
        <taxon>Bacteria</taxon>
        <taxon>Bacillati</taxon>
        <taxon>Bacillota</taxon>
        <taxon>Bacilli</taxon>
        <taxon>Bacillales</taxon>
        <taxon>Paenibacillaceae</taxon>
        <taxon>Cohnella</taxon>
    </lineage>
</organism>
<evidence type="ECO:0000313" key="3">
    <source>
        <dbReference type="Proteomes" id="UP000316330"/>
    </source>
</evidence>
<dbReference type="InterPro" id="IPR034660">
    <property type="entry name" value="DinB/YfiT-like"/>
</dbReference>
<comment type="caution">
    <text evidence="2">The sequence shown here is derived from an EMBL/GenBank/DDBJ whole genome shotgun (WGS) entry which is preliminary data.</text>
</comment>
<dbReference type="InterPro" id="IPR024775">
    <property type="entry name" value="DinB-like"/>
</dbReference>
<sequence>MSNENIQAFRETHEKLVHAIQGLSEEELVWKQAPEKWSVTEVLSHLADHSIVISFRIRDILADTTSSLPAFGQDAWVKGQHANLGNAADILAFFHAILQYNALLLDRLTEEEWGKSALNFKGDQVRILDIVRGFAAHVENHLGQISRIRHAQVAS</sequence>
<dbReference type="AlphaFoldDB" id="A0A559JWI5"/>
<evidence type="ECO:0000313" key="2">
    <source>
        <dbReference type="EMBL" id="TVY04248.1"/>
    </source>
</evidence>
<dbReference type="RefSeq" id="WP_144697571.1">
    <property type="nucleotide sequence ID" value="NZ_VNJJ01000001.1"/>
</dbReference>
<dbReference type="Proteomes" id="UP000316330">
    <property type="component" value="Unassembled WGS sequence"/>
</dbReference>
<name>A0A559JWI5_9BACL</name>
<keyword evidence="3" id="KW-1185">Reference proteome</keyword>
<dbReference type="EMBL" id="VNJJ01000001">
    <property type="protein sequence ID" value="TVY04248.1"/>
    <property type="molecule type" value="Genomic_DNA"/>
</dbReference>